<organism evidence="3 4">
    <name type="scientific">Malassezia equina</name>
    <dbReference type="NCBI Taxonomy" id="1381935"/>
    <lineage>
        <taxon>Eukaryota</taxon>
        <taxon>Fungi</taxon>
        <taxon>Dikarya</taxon>
        <taxon>Basidiomycota</taxon>
        <taxon>Ustilaginomycotina</taxon>
        <taxon>Malasseziomycetes</taxon>
        <taxon>Malasseziales</taxon>
        <taxon>Malasseziaceae</taxon>
        <taxon>Malassezia</taxon>
    </lineage>
</organism>
<feature type="domain" description="C2 NT-type" evidence="2">
    <location>
        <begin position="9"/>
        <end position="331"/>
    </location>
</feature>
<dbReference type="PROSITE" id="PS51840">
    <property type="entry name" value="C2_NT"/>
    <property type="match status" value="1"/>
</dbReference>
<protein>
    <recommendedName>
        <fullName evidence="2">C2 NT-type domain-containing protein</fullName>
    </recommendedName>
</protein>
<feature type="region of interest" description="Disordered" evidence="1">
    <location>
        <begin position="59"/>
        <end position="135"/>
    </location>
</feature>
<dbReference type="AlphaFoldDB" id="A0AAF0EDG9"/>
<feature type="compositionally biased region" description="Basic and acidic residues" evidence="1">
    <location>
        <begin position="233"/>
        <end position="249"/>
    </location>
</feature>
<dbReference type="PANTHER" id="PTHR21456">
    <property type="entry name" value="FAMILY WITH SEQUENCE SIMILARITY 102"/>
    <property type="match status" value="1"/>
</dbReference>
<reference evidence="3" key="1">
    <citation type="submission" date="2023-03" db="EMBL/GenBank/DDBJ databases">
        <title>Mating type loci evolution in Malassezia.</title>
        <authorList>
            <person name="Coelho M.A."/>
        </authorList>
    </citation>
    <scope>NUCLEOTIDE SEQUENCE</scope>
    <source>
        <strain evidence="3">CBS 12830</strain>
    </source>
</reference>
<feature type="region of interest" description="Disordered" evidence="1">
    <location>
        <begin position="153"/>
        <end position="190"/>
    </location>
</feature>
<dbReference type="EMBL" id="CP119902">
    <property type="protein sequence ID" value="WFD23209.1"/>
    <property type="molecule type" value="Genomic_DNA"/>
</dbReference>
<feature type="region of interest" description="Disordered" evidence="1">
    <location>
        <begin position="227"/>
        <end position="258"/>
    </location>
</feature>
<name>A0AAF0EDG9_9BASI</name>
<feature type="compositionally biased region" description="Low complexity" evidence="1">
    <location>
        <begin position="117"/>
        <end position="131"/>
    </location>
</feature>
<evidence type="ECO:0000259" key="2">
    <source>
        <dbReference type="PROSITE" id="PS51840"/>
    </source>
</evidence>
<feature type="region of interest" description="Disordered" evidence="1">
    <location>
        <begin position="508"/>
        <end position="536"/>
    </location>
</feature>
<evidence type="ECO:0000313" key="3">
    <source>
        <dbReference type="EMBL" id="WFD23209.1"/>
    </source>
</evidence>
<sequence length="536" mass="59327">MARRALLGQFPLGTRHVHFQACVHVHELIHVPLLSGEFSLDWHIKHSVGHARKTLASLSSVDEDHDDGHERATNITQESDPAHEQDSPEWSPAVSSSADPESRRGAWTAPIDTELARTPPRSSTPESSPHPHMTESPKLLRLSAAARDDANTTLRPSDTLAVSDDASAPVQAPARRMRPRTRSNTSSNASSSIFAVVPHHTASGQTPFLGVQAQSVQWDTRIESVVRMGVGRPDAESETKDSDSIRSSRSESSSAGRLRSSRIRLRVYRRQADEGHTESRQKFGSLSIDLAEYAPRLSSVPGSHTRRESRQFLLDHCSCNALLRLTIDVAYLDGTQAYIVPSIQKGMLDPASLQSGERVMRSPVPGSGSDLSSASTNLANEPGQGLEWHCRLPLPLLYHNAIIKPEFVHHDDSHTFSSLHHNSLVHSFSHDASQPRHTYCRMNSAALIDDLFSGLLGPLEDQRSDDAHVPMAQPYRRRMRWRQLLPNASTTLKSASSDEVTTRAMARAVHRRSGEQLRKHGRPLPFRMRPDEPDSS</sequence>
<proteinExistence type="predicted"/>
<gene>
    <name evidence="3" type="ORF">MEQU1_001897</name>
</gene>
<accession>A0AAF0EDG9</accession>
<keyword evidence="4" id="KW-1185">Reference proteome</keyword>
<dbReference type="InterPro" id="IPR039931">
    <property type="entry name" value="EEIG1/2-like"/>
</dbReference>
<dbReference type="Proteomes" id="UP001214415">
    <property type="component" value="Chromosome 3"/>
</dbReference>
<dbReference type="InterPro" id="IPR019448">
    <property type="entry name" value="NT-C2"/>
</dbReference>
<dbReference type="PANTHER" id="PTHR21456:SF1">
    <property type="entry name" value="C2 NT-TYPE DOMAIN-CONTAINING PROTEIN"/>
    <property type="match status" value="1"/>
</dbReference>
<evidence type="ECO:0000313" key="4">
    <source>
        <dbReference type="Proteomes" id="UP001214415"/>
    </source>
</evidence>
<evidence type="ECO:0000256" key="1">
    <source>
        <dbReference type="SAM" id="MobiDB-lite"/>
    </source>
</evidence>